<dbReference type="Proteomes" id="UP001497382">
    <property type="component" value="Unassembled WGS sequence"/>
</dbReference>
<proteinExistence type="predicted"/>
<sequence>KSCQRTVSSKKNTKLLSSILLIGTNSAYLDCSEDLSEAKPKNSQ</sequence>
<comment type="caution">
    <text evidence="1">The sequence shown here is derived from an EMBL/GenBank/DDBJ whole genome shotgun (WGS) entry which is preliminary data.</text>
</comment>
<gene>
    <name evidence="1" type="ORF">LARSCL_LOCUS22385</name>
</gene>
<evidence type="ECO:0000313" key="1">
    <source>
        <dbReference type="EMBL" id="CAL1301216.1"/>
    </source>
</evidence>
<dbReference type="EMBL" id="CAXIEN010000637">
    <property type="protein sequence ID" value="CAL1301216.1"/>
    <property type="molecule type" value="Genomic_DNA"/>
</dbReference>
<accession>A0AAV2BY22</accession>
<dbReference type="AlphaFoldDB" id="A0AAV2BY22"/>
<name>A0AAV2BY22_9ARAC</name>
<organism evidence="1 2">
    <name type="scientific">Larinioides sclopetarius</name>
    <dbReference type="NCBI Taxonomy" id="280406"/>
    <lineage>
        <taxon>Eukaryota</taxon>
        <taxon>Metazoa</taxon>
        <taxon>Ecdysozoa</taxon>
        <taxon>Arthropoda</taxon>
        <taxon>Chelicerata</taxon>
        <taxon>Arachnida</taxon>
        <taxon>Araneae</taxon>
        <taxon>Araneomorphae</taxon>
        <taxon>Entelegynae</taxon>
        <taxon>Araneoidea</taxon>
        <taxon>Araneidae</taxon>
        <taxon>Larinioides</taxon>
    </lineage>
</organism>
<evidence type="ECO:0000313" key="2">
    <source>
        <dbReference type="Proteomes" id="UP001497382"/>
    </source>
</evidence>
<feature type="non-terminal residue" evidence="1">
    <location>
        <position position="1"/>
    </location>
</feature>
<keyword evidence="2" id="KW-1185">Reference proteome</keyword>
<reference evidence="1 2" key="1">
    <citation type="submission" date="2024-04" db="EMBL/GenBank/DDBJ databases">
        <authorList>
            <person name="Rising A."/>
            <person name="Reimegard J."/>
            <person name="Sonavane S."/>
            <person name="Akerstrom W."/>
            <person name="Nylinder S."/>
            <person name="Hedman E."/>
            <person name="Kallberg Y."/>
        </authorList>
    </citation>
    <scope>NUCLEOTIDE SEQUENCE [LARGE SCALE GENOMIC DNA]</scope>
</reference>
<protein>
    <submittedName>
        <fullName evidence="1">Uncharacterized protein</fullName>
    </submittedName>
</protein>